<dbReference type="Proteomes" id="UP000821865">
    <property type="component" value="Chromosome 8"/>
</dbReference>
<accession>A0ACB8C9Y0</accession>
<evidence type="ECO:0000313" key="1">
    <source>
        <dbReference type="EMBL" id="KAH7937650.1"/>
    </source>
</evidence>
<name>A0ACB8C9Y0_DERSI</name>
<dbReference type="EMBL" id="CM023477">
    <property type="protein sequence ID" value="KAH7937650.1"/>
    <property type="molecule type" value="Genomic_DNA"/>
</dbReference>
<gene>
    <name evidence="1" type="ORF">HPB49_014115</name>
</gene>
<sequence>MLVQISVMLGAEYESAARQRAFFKPSDAYGQEGGQGAPSPVHHGRGGITMTMEITVEGTDIEPNEMEDKGWVVKLKKCVEKRRGLKVPEGVGDAKTASHSGGGEEAGCKVAGAENSGGVRSYKAVGRKIAERSVASRLPKLPDDGWKVIIRPKGGLAVIKNTSQPILGEAVRRAASLEWKKTKSDLLFVNDKQGTILFHTLNFECAEKVMSIKTIKIEDKDHEVTAYMVAPENCGKGVVHGMDIRMTEETIMEGFAGHEQNPEILGIRRMGRSTTVVITFAEAEVPRTLVCFGMIMKCFLFKKRYEKRQWEAKLAAEPEEEKAPKTALQQQQQVVAAALFSALVSDALAFYTVEALGFPSSDVATNTEEDGQAGSKARASERRLAGRQASIWWSHRSKSTPRDRSASFPRLTPSTREEASSRPEQQSKSSQKSAPPNSQVGWVDKGSQDSAMVKALKEQNRLMQEQIRTMQAQYNNMQEQNRELREQITLLNKRIDEGAQKGEKEVSQSVSETPRADPPPKKKRVKDVETVNNYEQPVLQSFLANGDKPEVIALQECGKNAKLASYKSYVGRWDNTQVVTLVKRNVTVLQHETGSMQMDHVLIELVPLRMIAKGSPLRFAQVKGKDLWNSIQQNGLTLLTDPLRPTRPGNSVSQDTTPDLTLVGGRISATWCNTGENLGSNHRIIEIVIEDGPSVSRTKKLETVNWHAFRESRSGQDGIEDIDEWSRGVIQSVQDATEEIEVDENQERVDRHMIKLWRKKHELNLRLEQKRGDRNLRRQLAALNKEIEEYALTLTKPNWRSICEQMDHKIGSARTWHLLRHLLDPDKSKLEARQQLQKLVYKYEGTTDELIAEVRDRYLSCVGSGSLPEYSGLGNPDLDSPITGLRGNEKAHALARGLTFRDSSAVSTTPPSEEPLQTADDLSTFQEILNHYKLGRKTYPRADKNLTKSEEVIGDRHGVLMGVLIFRGVHVGLRLRLVRSAFVAV</sequence>
<evidence type="ECO:0000313" key="2">
    <source>
        <dbReference type="Proteomes" id="UP000821865"/>
    </source>
</evidence>
<keyword evidence="2" id="KW-1185">Reference proteome</keyword>
<protein>
    <submittedName>
        <fullName evidence="1">Uncharacterized protein</fullName>
    </submittedName>
</protein>
<organism evidence="1 2">
    <name type="scientific">Dermacentor silvarum</name>
    <name type="common">Tick</name>
    <dbReference type="NCBI Taxonomy" id="543639"/>
    <lineage>
        <taxon>Eukaryota</taxon>
        <taxon>Metazoa</taxon>
        <taxon>Ecdysozoa</taxon>
        <taxon>Arthropoda</taxon>
        <taxon>Chelicerata</taxon>
        <taxon>Arachnida</taxon>
        <taxon>Acari</taxon>
        <taxon>Parasitiformes</taxon>
        <taxon>Ixodida</taxon>
        <taxon>Ixodoidea</taxon>
        <taxon>Ixodidae</taxon>
        <taxon>Rhipicephalinae</taxon>
        <taxon>Dermacentor</taxon>
    </lineage>
</organism>
<reference evidence="1" key="1">
    <citation type="submission" date="2020-05" db="EMBL/GenBank/DDBJ databases">
        <title>Large-scale comparative analyses of tick genomes elucidate their genetic diversity and vector capacities.</title>
        <authorList>
            <person name="Jia N."/>
            <person name="Wang J."/>
            <person name="Shi W."/>
            <person name="Du L."/>
            <person name="Sun Y."/>
            <person name="Zhan W."/>
            <person name="Jiang J."/>
            <person name="Wang Q."/>
            <person name="Zhang B."/>
            <person name="Ji P."/>
            <person name="Sakyi L.B."/>
            <person name="Cui X."/>
            <person name="Yuan T."/>
            <person name="Jiang B."/>
            <person name="Yang W."/>
            <person name="Lam T.T.-Y."/>
            <person name="Chang Q."/>
            <person name="Ding S."/>
            <person name="Wang X."/>
            <person name="Zhu J."/>
            <person name="Ruan X."/>
            <person name="Zhao L."/>
            <person name="Wei J."/>
            <person name="Que T."/>
            <person name="Du C."/>
            <person name="Cheng J."/>
            <person name="Dai P."/>
            <person name="Han X."/>
            <person name="Huang E."/>
            <person name="Gao Y."/>
            <person name="Liu J."/>
            <person name="Shao H."/>
            <person name="Ye R."/>
            <person name="Li L."/>
            <person name="Wei W."/>
            <person name="Wang X."/>
            <person name="Wang C."/>
            <person name="Yang T."/>
            <person name="Huo Q."/>
            <person name="Li W."/>
            <person name="Guo W."/>
            <person name="Chen H."/>
            <person name="Zhou L."/>
            <person name="Ni X."/>
            <person name="Tian J."/>
            <person name="Zhou Y."/>
            <person name="Sheng Y."/>
            <person name="Liu T."/>
            <person name="Pan Y."/>
            <person name="Xia L."/>
            <person name="Li J."/>
            <person name="Zhao F."/>
            <person name="Cao W."/>
        </authorList>
    </citation>
    <scope>NUCLEOTIDE SEQUENCE</scope>
    <source>
        <strain evidence="1">Dsil-2018</strain>
    </source>
</reference>
<comment type="caution">
    <text evidence="1">The sequence shown here is derived from an EMBL/GenBank/DDBJ whole genome shotgun (WGS) entry which is preliminary data.</text>
</comment>
<proteinExistence type="predicted"/>